<comment type="caution">
    <text evidence="2">The sequence shown here is derived from an EMBL/GenBank/DDBJ whole genome shotgun (WGS) entry which is preliminary data.</text>
</comment>
<feature type="compositionally biased region" description="Low complexity" evidence="1">
    <location>
        <begin position="67"/>
        <end position="81"/>
    </location>
</feature>
<evidence type="ECO:0000256" key="1">
    <source>
        <dbReference type="SAM" id="MobiDB-lite"/>
    </source>
</evidence>
<gene>
    <name evidence="2" type="ORF">Scep_016887</name>
</gene>
<feature type="region of interest" description="Disordered" evidence="1">
    <location>
        <begin position="1"/>
        <end position="132"/>
    </location>
</feature>
<dbReference type="EMBL" id="JBBNAG010000007">
    <property type="protein sequence ID" value="KAK9118794.1"/>
    <property type="molecule type" value="Genomic_DNA"/>
</dbReference>
<dbReference type="Proteomes" id="UP001419268">
    <property type="component" value="Unassembled WGS sequence"/>
</dbReference>
<accession>A0AAP0NUK6</accession>
<proteinExistence type="predicted"/>
<feature type="compositionally biased region" description="Low complexity" evidence="1">
    <location>
        <begin position="97"/>
        <end position="109"/>
    </location>
</feature>
<protein>
    <submittedName>
        <fullName evidence="2">Uncharacterized protein</fullName>
    </submittedName>
</protein>
<evidence type="ECO:0000313" key="3">
    <source>
        <dbReference type="Proteomes" id="UP001419268"/>
    </source>
</evidence>
<name>A0AAP0NUK6_9MAGN</name>
<reference evidence="2 3" key="1">
    <citation type="submission" date="2024-01" db="EMBL/GenBank/DDBJ databases">
        <title>Genome assemblies of Stephania.</title>
        <authorList>
            <person name="Yang L."/>
        </authorList>
    </citation>
    <scope>NUCLEOTIDE SEQUENCE [LARGE SCALE GENOMIC DNA]</scope>
    <source>
        <strain evidence="2">JXDWG</strain>
        <tissue evidence="2">Leaf</tissue>
    </source>
</reference>
<feature type="compositionally biased region" description="Basic and acidic residues" evidence="1">
    <location>
        <begin position="82"/>
        <end position="91"/>
    </location>
</feature>
<sequence>MRGGGDRAKQQQVAQSGALRGGDGGRGMAISGGKDWQRRRGRRTTSQQEAAVWRRERGSCGERIGPADASSSPAAARGSNSQREREGDGGMRRRAAAKVAGAKAGAMAMQLRRGERRGGALSDRSILDEGCDSTKFDDAMEGYV</sequence>
<keyword evidence="3" id="KW-1185">Reference proteome</keyword>
<dbReference type="AlphaFoldDB" id="A0AAP0NUK6"/>
<organism evidence="2 3">
    <name type="scientific">Stephania cephalantha</name>
    <dbReference type="NCBI Taxonomy" id="152367"/>
    <lineage>
        <taxon>Eukaryota</taxon>
        <taxon>Viridiplantae</taxon>
        <taxon>Streptophyta</taxon>
        <taxon>Embryophyta</taxon>
        <taxon>Tracheophyta</taxon>
        <taxon>Spermatophyta</taxon>
        <taxon>Magnoliopsida</taxon>
        <taxon>Ranunculales</taxon>
        <taxon>Menispermaceae</taxon>
        <taxon>Menispermoideae</taxon>
        <taxon>Cissampelideae</taxon>
        <taxon>Stephania</taxon>
    </lineage>
</organism>
<evidence type="ECO:0000313" key="2">
    <source>
        <dbReference type="EMBL" id="KAK9118794.1"/>
    </source>
</evidence>